<reference evidence="6" key="1">
    <citation type="journal article" date="2019" name="Int. J. Syst. Evol. Microbiol.">
        <title>The Global Catalogue of Microorganisms (GCM) 10K type strain sequencing project: providing services to taxonomists for standard genome sequencing and annotation.</title>
        <authorList>
            <consortium name="The Broad Institute Genomics Platform"/>
            <consortium name="The Broad Institute Genome Sequencing Center for Infectious Disease"/>
            <person name="Wu L."/>
            <person name="Ma J."/>
        </authorList>
    </citation>
    <scope>NUCLEOTIDE SEQUENCE [LARGE SCALE GENOMIC DNA]</scope>
    <source>
        <strain evidence="6">CGMCC 4.1415</strain>
    </source>
</reference>
<evidence type="ECO:0000256" key="2">
    <source>
        <dbReference type="ARBA" id="ARBA00023295"/>
    </source>
</evidence>
<dbReference type="InterPro" id="IPR001547">
    <property type="entry name" value="Glyco_hydro_5"/>
</dbReference>
<sequence length="421" mass="46695">MSFSRRQFLSLSAGALVVVPHRAAAAGTKKAPFRCGAGIHNMMNWGILQEGSNDRYLARPFETPRNAVSETLLSELAKTGFDFIRLSLDVGPFMQLQGVDRTALEKKLVGHIERMHALGLDVLVDCHPVEQVPLYAPQSILSDLEGPLFDEYKKMIMRLTALLAQMGSTGFVALELMNEPLLDNARHRTQVMVWGAAQLALHDAARRVSSDLPLMLTGAHYGGISGLNDLDPSPYSGSDVFYSYHYYMPLSFTHQGMDFGNPDAPAAAYVSDLPYPYDAVPPDEISAALKQRIEQARLDAPAKEAAHRHAQTILKGFLADGWNRSRIEDDFAIVAKWADRNGIAPERIVMGEFGVTRRSDKMTGAAEKDRRRWMRDVTQAAVARGFGWSVWDLNSYQMGICLADDENRLDHELISELVMSG</sequence>
<evidence type="ECO:0000313" key="5">
    <source>
        <dbReference type="EMBL" id="MFC5385881.1"/>
    </source>
</evidence>
<organism evidence="5 6">
    <name type="scientific">Aquamicrobium segne</name>
    <dbReference type="NCBI Taxonomy" id="469547"/>
    <lineage>
        <taxon>Bacteria</taxon>
        <taxon>Pseudomonadati</taxon>
        <taxon>Pseudomonadota</taxon>
        <taxon>Alphaproteobacteria</taxon>
        <taxon>Hyphomicrobiales</taxon>
        <taxon>Phyllobacteriaceae</taxon>
        <taxon>Aquamicrobium</taxon>
    </lineage>
</organism>
<dbReference type="InterPro" id="IPR017853">
    <property type="entry name" value="GH"/>
</dbReference>
<gene>
    <name evidence="5" type="ORF">ACFPLB_07875</name>
</gene>
<keyword evidence="2 3" id="KW-0326">Glycosidase</keyword>
<dbReference type="EC" id="3.2.1.-" evidence="5"/>
<accession>A0ABW0GW30</accession>
<name>A0ABW0GW30_9HYPH</name>
<dbReference type="RefSeq" id="WP_378228813.1">
    <property type="nucleotide sequence ID" value="NZ_JBHSLL010000019.1"/>
</dbReference>
<evidence type="ECO:0000256" key="3">
    <source>
        <dbReference type="RuleBase" id="RU361153"/>
    </source>
</evidence>
<dbReference type="InterPro" id="IPR006311">
    <property type="entry name" value="TAT_signal"/>
</dbReference>
<proteinExistence type="inferred from homology"/>
<evidence type="ECO:0000256" key="1">
    <source>
        <dbReference type="ARBA" id="ARBA00022801"/>
    </source>
</evidence>
<dbReference type="Pfam" id="PF00150">
    <property type="entry name" value="Cellulase"/>
    <property type="match status" value="1"/>
</dbReference>
<dbReference type="GO" id="GO:0016798">
    <property type="term" value="F:hydrolase activity, acting on glycosyl bonds"/>
    <property type="evidence" value="ECO:0007669"/>
    <property type="project" value="UniProtKB-KW"/>
</dbReference>
<feature type="domain" description="Glycoside hydrolase family 5" evidence="4">
    <location>
        <begin position="69"/>
        <end position="396"/>
    </location>
</feature>
<evidence type="ECO:0000313" key="6">
    <source>
        <dbReference type="Proteomes" id="UP001596016"/>
    </source>
</evidence>
<dbReference type="PROSITE" id="PS51318">
    <property type="entry name" value="TAT"/>
    <property type="match status" value="1"/>
</dbReference>
<evidence type="ECO:0000259" key="4">
    <source>
        <dbReference type="Pfam" id="PF00150"/>
    </source>
</evidence>
<dbReference type="Gene3D" id="3.20.20.80">
    <property type="entry name" value="Glycosidases"/>
    <property type="match status" value="1"/>
</dbReference>
<dbReference type="SUPFAM" id="SSF51445">
    <property type="entry name" value="(Trans)glycosidases"/>
    <property type="match status" value="1"/>
</dbReference>
<protein>
    <submittedName>
        <fullName evidence="5">Glycoside hydrolase family 5 protein</fullName>
        <ecNumber evidence="5">3.2.1.-</ecNumber>
    </submittedName>
</protein>
<keyword evidence="6" id="KW-1185">Reference proteome</keyword>
<keyword evidence="1 3" id="KW-0378">Hydrolase</keyword>
<dbReference type="EMBL" id="JBHSLL010000019">
    <property type="protein sequence ID" value="MFC5385881.1"/>
    <property type="molecule type" value="Genomic_DNA"/>
</dbReference>
<comment type="caution">
    <text evidence="5">The sequence shown here is derived from an EMBL/GenBank/DDBJ whole genome shotgun (WGS) entry which is preliminary data.</text>
</comment>
<dbReference type="Proteomes" id="UP001596016">
    <property type="component" value="Unassembled WGS sequence"/>
</dbReference>
<comment type="similarity">
    <text evidence="3">Belongs to the glycosyl hydrolase 5 (cellulase A) family.</text>
</comment>